<evidence type="ECO:0008006" key="6">
    <source>
        <dbReference type="Google" id="ProtNLM"/>
    </source>
</evidence>
<dbReference type="PROSITE" id="PS50404">
    <property type="entry name" value="GST_NTER"/>
    <property type="match status" value="1"/>
</dbReference>
<accession>A0AAD5TYY0</accession>
<gene>
    <name evidence="4" type="ORF">HK099_008259</name>
</gene>
<dbReference type="InterPro" id="IPR034333">
    <property type="entry name" value="GST_Zeta_N"/>
</dbReference>
<comment type="similarity">
    <text evidence="1">Belongs to the GST superfamily. Zeta family.</text>
</comment>
<dbReference type="InterPro" id="IPR040079">
    <property type="entry name" value="Glutathione_S-Trfase"/>
</dbReference>
<evidence type="ECO:0000259" key="3">
    <source>
        <dbReference type="PROSITE" id="PS50405"/>
    </source>
</evidence>
<feature type="domain" description="GST N-terminal" evidence="2">
    <location>
        <begin position="3"/>
        <end position="85"/>
    </location>
</feature>
<dbReference type="InterPro" id="IPR036282">
    <property type="entry name" value="Glutathione-S-Trfase_C_sf"/>
</dbReference>
<dbReference type="FunFam" id="1.20.1050.10:FF:000010">
    <property type="entry name" value="Maleylacetoacetate isomerase isoform 1"/>
    <property type="match status" value="1"/>
</dbReference>
<dbReference type="SUPFAM" id="SSF52833">
    <property type="entry name" value="Thioredoxin-like"/>
    <property type="match status" value="1"/>
</dbReference>
<dbReference type="SFLD" id="SFLDG00358">
    <property type="entry name" value="Main_(cytGST)"/>
    <property type="match status" value="1"/>
</dbReference>
<dbReference type="Pfam" id="PF14497">
    <property type="entry name" value="GST_C_3"/>
    <property type="match status" value="1"/>
</dbReference>
<dbReference type="Gene3D" id="3.40.30.10">
    <property type="entry name" value="Glutaredoxin"/>
    <property type="match status" value="1"/>
</dbReference>
<dbReference type="PANTHER" id="PTHR42673">
    <property type="entry name" value="MALEYLACETOACETATE ISOMERASE"/>
    <property type="match status" value="1"/>
</dbReference>
<dbReference type="CDD" id="cd03191">
    <property type="entry name" value="GST_C_Zeta"/>
    <property type="match status" value="1"/>
</dbReference>
<protein>
    <recommendedName>
        <fullName evidence="6">Maleylacetoacetate isomerase</fullName>
    </recommendedName>
</protein>
<dbReference type="InterPro" id="IPR036249">
    <property type="entry name" value="Thioredoxin-like_sf"/>
</dbReference>
<evidence type="ECO:0000256" key="1">
    <source>
        <dbReference type="ARBA" id="ARBA00010007"/>
    </source>
</evidence>
<dbReference type="PROSITE" id="PS50405">
    <property type="entry name" value="GST_CTER"/>
    <property type="match status" value="1"/>
</dbReference>
<evidence type="ECO:0000259" key="2">
    <source>
        <dbReference type="PROSITE" id="PS50404"/>
    </source>
</evidence>
<comment type="caution">
    <text evidence="4">The sequence shown here is derived from an EMBL/GenBank/DDBJ whole genome shotgun (WGS) entry which is preliminary data.</text>
</comment>
<dbReference type="InterPro" id="IPR005955">
    <property type="entry name" value="GST_Zeta"/>
</dbReference>
<dbReference type="InterPro" id="IPR034330">
    <property type="entry name" value="GST_Zeta_C"/>
</dbReference>
<dbReference type="AlphaFoldDB" id="A0AAD5TYY0"/>
<dbReference type="GO" id="GO:0005737">
    <property type="term" value="C:cytoplasm"/>
    <property type="evidence" value="ECO:0007669"/>
    <property type="project" value="InterPro"/>
</dbReference>
<dbReference type="InterPro" id="IPR004046">
    <property type="entry name" value="GST_C"/>
</dbReference>
<sequence>MDNELQLYTYFRSSASWRVRICLNLKKLKYKSNYVNLLKQEQKSEEYKKINPNQVVPTLKLPDGQILSQSIAILEYLEEKFKLEYQLLPDDAIKKAQIRSVVQLIASDIHPIQNLRVLKEVGEDKKAEWAKKWITDGFKTLEILLKETAGKYCFGDQISFADIVLVPQVYNAIRWKVDMSEFPIIVRVEKNLSLLDEFVNAHPDNQGDCPPS</sequence>
<organism evidence="4 5">
    <name type="scientific">Clydaea vesicula</name>
    <dbReference type="NCBI Taxonomy" id="447962"/>
    <lineage>
        <taxon>Eukaryota</taxon>
        <taxon>Fungi</taxon>
        <taxon>Fungi incertae sedis</taxon>
        <taxon>Chytridiomycota</taxon>
        <taxon>Chytridiomycota incertae sedis</taxon>
        <taxon>Chytridiomycetes</taxon>
        <taxon>Lobulomycetales</taxon>
        <taxon>Lobulomycetaceae</taxon>
        <taxon>Clydaea</taxon>
    </lineage>
</organism>
<evidence type="ECO:0000313" key="4">
    <source>
        <dbReference type="EMBL" id="KAJ3210393.1"/>
    </source>
</evidence>
<feature type="domain" description="GST C-terminal" evidence="3">
    <location>
        <begin position="91"/>
        <end position="211"/>
    </location>
</feature>
<dbReference type="EMBL" id="JADGJW010000893">
    <property type="protein sequence ID" value="KAJ3210393.1"/>
    <property type="molecule type" value="Genomic_DNA"/>
</dbReference>
<dbReference type="CDD" id="cd03042">
    <property type="entry name" value="GST_N_Zeta"/>
    <property type="match status" value="1"/>
</dbReference>
<dbReference type="NCBIfam" id="TIGR01262">
    <property type="entry name" value="maiA"/>
    <property type="match status" value="1"/>
</dbReference>
<reference evidence="4" key="1">
    <citation type="submission" date="2020-05" db="EMBL/GenBank/DDBJ databases">
        <title>Phylogenomic resolution of chytrid fungi.</title>
        <authorList>
            <person name="Stajich J.E."/>
            <person name="Amses K."/>
            <person name="Simmons R."/>
            <person name="Seto K."/>
            <person name="Myers J."/>
            <person name="Bonds A."/>
            <person name="Quandt C.A."/>
            <person name="Barry K."/>
            <person name="Liu P."/>
            <person name="Grigoriev I."/>
            <person name="Longcore J.E."/>
            <person name="James T.Y."/>
        </authorList>
    </citation>
    <scope>NUCLEOTIDE SEQUENCE</scope>
    <source>
        <strain evidence="4">JEL0476</strain>
    </source>
</reference>
<keyword evidence="5" id="KW-1185">Reference proteome</keyword>
<dbReference type="InterPro" id="IPR010987">
    <property type="entry name" value="Glutathione-S-Trfase_C-like"/>
</dbReference>
<dbReference type="InterPro" id="IPR004045">
    <property type="entry name" value="Glutathione_S-Trfase_N"/>
</dbReference>
<dbReference type="SUPFAM" id="SSF47616">
    <property type="entry name" value="GST C-terminal domain-like"/>
    <property type="match status" value="1"/>
</dbReference>
<name>A0AAD5TYY0_9FUNG</name>
<evidence type="ECO:0000313" key="5">
    <source>
        <dbReference type="Proteomes" id="UP001211065"/>
    </source>
</evidence>
<dbReference type="Proteomes" id="UP001211065">
    <property type="component" value="Unassembled WGS sequence"/>
</dbReference>
<dbReference type="GO" id="GO:0006749">
    <property type="term" value="P:glutathione metabolic process"/>
    <property type="evidence" value="ECO:0007669"/>
    <property type="project" value="TreeGrafter"/>
</dbReference>
<proteinExistence type="inferred from homology"/>
<dbReference type="Pfam" id="PF13409">
    <property type="entry name" value="GST_N_2"/>
    <property type="match status" value="1"/>
</dbReference>
<dbReference type="SFLD" id="SFLDS00019">
    <property type="entry name" value="Glutathione_Transferase_(cytos"/>
    <property type="match status" value="1"/>
</dbReference>
<dbReference type="GO" id="GO:0004364">
    <property type="term" value="F:glutathione transferase activity"/>
    <property type="evidence" value="ECO:0007669"/>
    <property type="project" value="TreeGrafter"/>
</dbReference>
<dbReference type="GO" id="GO:0016034">
    <property type="term" value="F:maleylacetoacetate isomerase activity"/>
    <property type="evidence" value="ECO:0007669"/>
    <property type="project" value="TreeGrafter"/>
</dbReference>
<dbReference type="PANTHER" id="PTHR42673:SF4">
    <property type="entry name" value="MALEYLACETOACETATE ISOMERASE"/>
    <property type="match status" value="1"/>
</dbReference>
<dbReference type="Gene3D" id="1.20.1050.10">
    <property type="match status" value="1"/>
</dbReference>
<dbReference type="GO" id="GO:0006559">
    <property type="term" value="P:L-phenylalanine catabolic process"/>
    <property type="evidence" value="ECO:0007669"/>
    <property type="project" value="TreeGrafter"/>
</dbReference>